<evidence type="ECO:0000313" key="2">
    <source>
        <dbReference type="Proteomes" id="UP000626092"/>
    </source>
</evidence>
<evidence type="ECO:0000313" key="1">
    <source>
        <dbReference type="EMBL" id="KAF7134519.1"/>
    </source>
</evidence>
<protein>
    <submittedName>
        <fullName evidence="1">Uncharacterized protein</fullName>
    </submittedName>
</protein>
<dbReference type="EMBL" id="WJXA01000008">
    <property type="protein sequence ID" value="KAF7134519.1"/>
    <property type="molecule type" value="Genomic_DNA"/>
</dbReference>
<keyword evidence="2" id="KW-1185">Reference proteome</keyword>
<dbReference type="Proteomes" id="UP000626092">
    <property type="component" value="Unassembled WGS sequence"/>
</dbReference>
<dbReference type="AlphaFoldDB" id="A0A834GKF2"/>
<organism evidence="1 2">
    <name type="scientific">Rhododendron simsii</name>
    <name type="common">Sims's rhododendron</name>
    <dbReference type="NCBI Taxonomy" id="118357"/>
    <lineage>
        <taxon>Eukaryota</taxon>
        <taxon>Viridiplantae</taxon>
        <taxon>Streptophyta</taxon>
        <taxon>Embryophyta</taxon>
        <taxon>Tracheophyta</taxon>
        <taxon>Spermatophyta</taxon>
        <taxon>Magnoliopsida</taxon>
        <taxon>eudicotyledons</taxon>
        <taxon>Gunneridae</taxon>
        <taxon>Pentapetalae</taxon>
        <taxon>asterids</taxon>
        <taxon>Ericales</taxon>
        <taxon>Ericaceae</taxon>
        <taxon>Ericoideae</taxon>
        <taxon>Rhodoreae</taxon>
        <taxon>Rhododendron</taxon>
    </lineage>
</organism>
<dbReference type="OrthoDB" id="1807393at2759"/>
<accession>A0A834GKF2</accession>
<name>A0A834GKF2_RHOSS</name>
<gene>
    <name evidence="1" type="ORF">RHSIM_Rhsim08G0238700</name>
</gene>
<comment type="caution">
    <text evidence="1">The sequence shown here is derived from an EMBL/GenBank/DDBJ whole genome shotgun (WGS) entry which is preliminary data.</text>
</comment>
<sequence>MAPTKEGPELREKIKKILHKALDKLIEAIWNAVEEEVIAEEEVMAADGGSIEAIVPIEDAEKRTEGDDWCVDEEDEEMVEIEEIDLMICKITTNFEPERLTKIEMNGIKSYEHLASRIHLAWSERSHEEFYDVVPDITESWPEGYIEFLNADGKKLDPSLPWSQFKKELHHIVVGLFE</sequence>
<proteinExistence type="predicted"/>
<reference evidence="1" key="1">
    <citation type="submission" date="2019-11" db="EMBL/GenBank/DDBJ databases">
        <authorList>
            <person name="Liu Y."/>
            <person name="Hou J."/>
            <person name="Li T.-Q."/>
            <person name="Guan C.-H."/>
            <person name="Wu X."/>
            <person name="Wu H.-Z."/>
            <person name="Ling F."/>
            <person name="Zhang R."/>
            <person name="Shi X.-G."/>
            <person name="Ren J.-P."/>
            <person name="Chen E.-F."/>
            <person name="Sun J.-M."/>
        </authorList>
    </citation>
    <scope>NUCLEOTIDE SEQUENCE</scope>
    <source>
        <strain evidence="1">Adult_tree_wgs_1</strain>
        <tissue evidence="1">Leaves</tissue>
    </source>
</reference>